<dbReference type="PANTHER" id="PTHR44591">
    <property type="entry name" value="STRESS RESPONSE REGULATOR PROTEIN 1"/>
    <property type="match status" value="1"/>
</dbReference>
<dbReference type="Proteomes" id="UP001069090">
    <property type="component" value="Unassembled WGS sequence"/>
</dbReference>
<dbReference type="InterPro" id="IPR050595">
    <property type="entry name" value="Bact_response_regulator"/>
</dbReference>
<reference evidence="5 6" key="1">
    <citation type="submission" date="2022-12" db="EMBL/GenBank/DDBJ databases">
        <title>Dasania phycosphaerae sp. nov., isolated from particulate material of the south coast of Korea.</title>
        <authorList>
            <person name="Jiang Y."/>
        </authorList>
    </citation>
    <scope>NUCLEOTIDE SEQUENCE [LARGE SCALE GENOMIC DNA]</scope>
    <source>
        <strain evidence="5 6">GY-19</strain>
    </source>
</reference>
<evidence type="ECO:0000313" key="5">
    <source>
        <dbReference type="EMBL" id="MCZ0864463.1"/>
    </source>
</evidence>
<dbReference type="PANTHER" id="PTHR44591:SF14">
    <property type="entry name" value="PROTEIN PILG"/>
    <property type="match status" value="1"/>
</dbReference>
<name>A0A9J6RJU6_9GAMM</name>
<proteinExistence type="predicted"/>
<dbReference type="InterPro" id="IPR011006">
    <property type="entry name" value="CheY-like_superfamily"/>
</dbReference>
<gene>
    <name evidence="5" type="ORF">O0V09_04590</name>
</gene>
<dbReference type="InterPro" id="IPR001789">
    <property type="entry name" value="Sig_transdc_resp-reg_receiver"/>
</dbReference>
<evidence type="ECO:0000259" key="4">
    <source>
        <dbReference type="PROSITE" id="PS50110"/>
    </source>
</evidence>
<evidence type="ECO:0000256" key="2">
    <source>
        <dbReference type="ARBA" id="ARBA00023012"/>
    </source>
</evidence>
<dbReference type="AlphaFoldDB" id="A0A9J6RJU6"/>
<dbReference type="Gene3D" id="3.40.50.2300">
    <property type="match status" value="1"/>
</dbReference>
<dbReference type="Pfam" id="PF00072">
    <property type="entry name" value="Response_reg"/>
    <property type="match status" value="1"/>
</dbReference>
<dbReference type="RefSeq" id="WP_258330618.1">
    <property type="nucleotide sequence ID" value="NZ_JAPTGG010000003.1"/>
</dbReference>
<evidence type="ECO:0000313" key="6">
    <source>
        <dbReference type="Proteomes" id="UP001069090"/>
    </source>
</evidence>
<comment type="caution">
    <text evidence="5">The sequence shown here is derived from an EMBL/GenBank/DDBJ whole genome shotgun (WGS) entry which is preliminary data.</text>
</comment>
<accession>A0A9J6RJU6</accession>
<dbReference type="EMBL" id="JAPTGG010000003">
    <property type="protein sequence ID" value="MCZ0864463.1"/>
    <property type="molecule type" value="Genomic_DNA"/>
</dbReference>
<evidence type="ECO:0000256" key="3">
    <source>
        <dbReference type="PROSITE-ProRule" id="PRU00169"/>
    </source>
</evidence>
<organism evidence="5 6">
    <name type="scientific">Dasania phycosphaerae</name>
    <dbReference type="NCBI Taxonomy" id="2950436"/>
    <lineage>
        <taxon>Bacteria</taxon>
        <taxon>Pseudomonadati</taxon>
        <taxon>Pseudomonadota</taxon>
        <taxon>Gammaproteobacteria</taxon>
        <taxon>Cellvibrionales</taxon>
        <taxon>Spongiibacteraceae</taxon>
        <taxon>Dasania</taxon>
    </lineage>
</organism>
<feature type="domain" description="Response regulatory" evidence="4">
    <location>
        <begin position="5"/>
        <end position="123"/>
    </location>
</feature>
<dbReference type="SMART" id="SM00448">
    <property type="entry name" value="REC"/>
    <property type="match status" value="1"/>
</dbReference>
<feature type="modified residue" description="4-aspartylphosphate" evidence="3">
    <location>
        <position position="56"/>
    </location>
</feature>
<dbReference type="GO" id="GO:0000160">
    <property type="term" value="P:phosphorelay signal transduction system"/>
    <property type="evidence" value="ECO:0007669"/>
    <property type="project" value="UniProtKB-KW"/>
</dbReference>
<keyword evidence="2" id="KW-0902">Two-component regulatory system</keyword>
<dbReference type="PROSITE" id="PS50110">
    <property type="entry name" value="RESPONSE_REGULATORY"/>
    <property type="match status" value="1"/>
</dbReference>
<dbReference type="SUPFAM" id="SSF52172">
    <property type="entry name" value="CheY-like"/>
    <property type="match status" value="1"/>
</dbReference>
<keyword evidence="1 3" id="KW-0597">Phosphoprotein</keyword>
<protein>
    <submittedName>
        <fullName evidence="5">Response regulator</fullName>
    </submittedName>
</protein>
<sequence length="294" mass="31654">MKGLKILVVDDASFIREMLKKNLRSCFPGCEVSDANNGRKAQSMIKINRFDLILCDWEMPEMSGEELLRWVRGNESTAELPFIMVTSRGEKDFIIKAVQAGVSEYIGKPFSPETLAKKVSKTLKKAGFKVPEAKKATPGLAGESVDLLTAGSKPAASSNNTKAAASDSLSALMGGAAAAPAPARKKSSKKTAVARGQAQIHFAGFSSQCVISSITLQTLAGAIKREEQLPTVLEPVVISIVQNDGEDVARLNGYVHSIQAAENRIDANVLKLGIRFVDDDPVKLEQLSRYIATF</sequence>
<keyword evidence="6" id="KW-1185">Reference proteome</keyword>
<evidence type="ECO:0000256" key="1">
    <source>
        <dbReference type="ARBA" id="ARBA00022553"/>
    </source>
</evidence>